<evidence type="ECO:0000313" key="1">
    <source>
        <dbReference type="EMBL" id="MCD7464352.1"/>
    </source>
</evidence>
<comment type="caution">
    <text evidence="1">The sequence shown here is derived from an EMBL/GenBank/DDBJ whole genome shotgun (WGS) entry which is preliminary data.</text>
</comment>
<sequence length="98" mass="10890">MVMGDDVVVRVGRRRERKTEGDRVFGRSRWLRGCFFLSEFAGSYGGYEVLVVGGFGGAEQEEKGVKGDVGLEMKARGLVVRWLFSGRLLESSGGEKRK</sequence>
<keyword evidence="2" id="KW-1185">Reference proteome</keyword>
<name>A0ABS8SZ47_DATST</name>
<dbReference type="Proteomes" id="UP000823775">
    <property type="component" value="Unassembled WGS sequence"/>
</dbReference>
<protein>
    <submittedName>
        <fullName evidence="1">Uncharacterized protein</fullName>
    </submittedName>
</protein>
<dbReference type="EMBL" id="JACEIK010000956">
    <property type="protein sequence ID" value="MCD7464352.1"/>
    <property type="molecule type" value="Genomic_DNA"/>
</dbReference>
<proteinExistence type="predicted"/>
<gene>
    <name evidence="1" type="ORF">HAX54_052554</name>
</gene>
<organism evidence="1 2">
    <name type="scientific">Datura stramonium</name>
    <name type="common">Jimsonweed</name>
    <name type="synonym">Common thornapple</name>
    <dbReference type="NCBI Taxonomy" id="4076"/>
    <lineage>
        <taxon>Eukaryota</taxon>
        <taxon>Viridiplantae</taxon>
        <taxon>Streptophyta</taxon>
        <taxon>Embryophyta</taxon>
        <taxon>Tracheophyta</taxon>
        <taxon>Spermatophyta</taxon>
        <taxon>Magnoliopsida</taxon>
        <taxon>eudicotyledons</taxon>
        <taxon>Gunneridae</taxon>
        <taxon>Pentapetalae</taxon>
        <taxon>asterids</taxon>
        <taxon>lamiids</taxon>
        <taxon>Solanales</taxon>
        <taxon>Solanaceae</taxon>
        <taxon>Solanoideae</taxon>
        <taxon>Datureae</taxon>
        <taxon>Datura</taxon>
    </lineage>
</organism>
<reference evidence="1 2" key="1">
    <citation type="journal article" date="2021" name="BMC Genomics">
        <title>Datura genome reveals duplications of psychoactive alkaloid biosynthetic genes and high mutation rate following tissue culture.</title>
        <authorList>
            <person name="Rajewski A."/>
            <person name="Carter-House D."/>
            <person name="Stajich J."/>
            <person name="Litt A."/>
        </authorList>
    </citation>
    <scope>NUCLEOTIDE SEQUENCE [LARGE SCALE GENOMIC DNA]</scope>
    <source>
        <strain evidence="1">AR-01</strain>
    </source>
</reference>
<feature type="non-terminal residue" evidence="1">
    <location>
        <position position="98"/>
    </location>
</feature>
<evidence type="ECO:0000313" key="2">
    <source>
        <dbReference type="Proteomes" id="UP000823775"/>
    </source>
</evidence>
<accession>A0ABS8SZ47</accession>